<organism evidence="8 9">
    <name type="scientific">Madurella mycetomatis</name>
    <dbReference type="NCBI Taxonomy" id="100816"/>
    <lineage>
        <taxon>Eukaryota</taxon>
        <taxon>Fungi</taxon>
        <taxon>Dikarya</taxon>
        <taxon>Ascomycota</taxon>
        <taxon>Pezizomycotina</taxon>
        <taxon>Sordariomycetes</taxon>
        <taxon>Sordariomycetidae</taxon>
        <taxon>Sordariales</taxon>
        <taxon>Sordariales incertae sedis</taxon>
        <taxon>Madurella</taxon>
    </lineage>
</organism>
<name>A0A175VVC9_9PEZI</name>
<proteinExistence type="inferred from homology"/>
<comment type="cofactor">
    <cofactor evidence="1">
        <name>FAD</name>
        <dbReference type="ChEBI" id="CHEBI:57692"/>
    </cofactor>
</comment>
<evidence type="ECO:0000256" key="3">
    <source>
        <dbReference type="ARBA" id="ARBA00022630"/>
    </source>
</evidence>
<feature type="domain" description="FAD dependent oxidoreductase" evidence="7">
    <location>
        <begin position="19"/>
        <end position="435"/>
    </location>
</feature>
<evidence type="ECO:0000256" key="5">
    <source>
        <dbReference type="ARBA" id="ARBA00023002"/>
    </source>
</evidence>
<reference evidence="8 9" key="1">
    <citation type="journal article" date="2016" name="Genome Announc.">
        <title>Genome Sequence of Madurella mycetomatis mm55, Isolated from a Human Mycetoma Case in Sudan.</title>
        <authorList>
            <person name="Smit S."/>
            <person name="Derks M.F."/>
            <person name="Bervoets S."/>
            <person name="Fahal A."/>
            <person name="van Leeuwen W."/>
            <person name="van Belkum A."/>
            <person name="van de Sande W.W."/>
        </authorList>
    </citation>
    <scope>NUCLEOTIDE SEQUENCE [LARGE SCALE GENOMIC DNA]</scope>
    <source>
        <strain evidence="9">mm55</strain>
    </source>
</reference>
<protein>
    <submittedName>
        <fullName evidence="8">L-pipecolate oxidase</fullName>
    </submittedName>
</protein>
<dbReference type="GO" id="GO:0050660">
    <property type="term" value="F:flavin adenine dinucleotide binding"/>
    <property type="evidence" value="ECO:0007669"/>
    <property type="project" value="InterPro"/>
</dbReference>
<evidence type="ECO:0000256" key="6">
    <source>
        <dbReference type="SAM" id="MobiDB-lite"/>
    </source>
</evidence>
<dbReference type="PANTHER" id="PTHR10961:SF46">
    <property type="entry name" value="PEROXISOMAL SARCOSINE OXIDASE"/>
    <property type="match status" value="1"/>
</dbReference>
<dbReference type="OrthoDB" id="2219495at2759"/>
<dbReference type="GO" id="GO:0008115">
    <property type="term" value="F:sarcosine oxidase activity"/>
    <property type="evidence" value="ECO:0007669"/>
    <property type="project" value="TreeGrafter"/>
</dbReference>
<dbReference type="VEuPathDB" id="FungiDB:MMYC01_209546"/>
<comment type="similarity">
    <text evidence="2">Belongs to the MSOX/MTOX family.</text>
</comment>
<dbReference type="SMR" id="A0A175VVC9"/>
<gene>
    <name evidence="8" type="ORF">MMYC01_209546</name>
</gene>
<evidence type="ECO:0000313" key="9">
    <source>
        <dbReference type="Proteomes" id="UP000078237"/>
    </source>
</evidence>
<evidence type="ECO:0000256" key="2">
    <source>
        <dbReference type="ARBA" id="ARBA00010989"/>
    </source>
</evidence>
<dbReference type="GO" id="GO:0004657">
    <property type="term" value="F:proline dehydrogenase activity"/>
    <property type="evidence" value="ECO:0007669"/>
    <property type="project" value="TreeGrafter"/>
</dbReference>
<dbReference type="GO" id="GO:0050031">
    <property type="term" value="F:L-pipecolate oxidase activity"/>
    <property type="evidence" value="ECO:0007669"/>
    <property type="project" value="TreeGrafter"/>
</dbReference>
<dbReference type="SUPFAM" id="SSF51905">
    <property type="entry name" value="FAD/NAD(P)-binding domain"/>
    <property type="match status" value="1"/>
</dbReference>
<keyword evidence="9" id="KW-1185">Reference proteome</keyword>
<evidence type="ECO:0000259" key="7">
    <source>
        <dbReference type="Pfam" id="PF01266"/>
    </source>
</evidence>
<keyword evidence="3" id="KW-0285">Flavoprotein</keyword>
<evidence type="ECO:0000256" key="4">
    <source>
        <dbReference type="ARBA" id="ARBA00022827"/>
    </source>
</evidence>
<dbReference type="Pfam" id="PF01266">
    <property type="entry name" value="DAO"/>
    <property type="match status" value="1"/>
</dbReference>
<sequence>MAASSSSPSAQPFSPPSSILIIGSGVFGLSTALALSRRDAFSHCSITVVDRSDPLQPGAFPASDAASTDTSRIIRADYAEPAYAALGDEAQTEWRKQDNPDDLGAQGRYHEAGLLLVGDATQPPPAAAPVGKASGSRRTGMSYARESWANVLSLASKDPTLSSRIRELPNPDAIRDALGTGGSSGSWGYINKNSGWANASASMAWFLDLVRQTGRVEFVTGMVASLEHDETTVTGAKLSDGRVLSADLIIAAAGAWTGSLIDLAGQATATGQVMGYVDITEAEQERLGSMPVILNLSTGLFIIPPAGRVLKVARHAYGYVNPVALDTAPLPLSPQSTASAPATPLSVPRTHATDPALSIPAEGADDLRRGLREMIPWPELRGRPFSKTRLCWYSDTPTADFLIDYHPGWRGLFVATGDSGHAFKFLPVIGEKITDCIMRNCPPEFRGKWDWKGTSGSPVITEDGSRGGTPGLVLADELAKAVDVLPATE</sequence>
<feature type="region of interest" description="Disordered" evidence="6">
    <location>
        <begin position="335"/>
        <end position="358"/>
    </location>
</feature>
<dbReference type="Proteomes" id="UP000078237">
    <property type="component" value="Unassembled WGS sequence"/>
</dbReference>
<keyword evidence="5" id="KW-0560">Oxidoreductase</keyword>
<evidence type="ECO:0000313" key="8">
    <source>
        <dbReference type="EMBL" id="KXX74704.1"/>
    </source>
</evidence>
<accession>A0A175VVC9</accession>
<dbReference type="InterPro" id="IPR006076">
    <property type="entry name" value="FAD-dep_OxRdtase"/>
</dbReference>
<keyword evidence="4" id="KW-0274">FAD</keyword>
<dbReference type="Gene3D" id="3.50.50.60">
    <property type="entry name" value="FAD/NAD(P)-binding domain"/>
    <property type="match status" value="1"/>
</dbReference>
<dbReference type="EMBL" id="LCTW02000327">
    <property type="protein sequence ID" value="KXX74704.1"/>
    <property type="molecule type" value="Genomic_DNA"/>
</dbReference>
<dbReference type="PANTHER" id="PTHR10961">
    <property type="entry name" value="PEROXISOMAL SARCOSINE OXIDASE"/>
    <property type="match status" value="1"/>
</dbReference>
<dbReference type="AlphaFoldDB" id="A0A175VVC9"/>
<dbReference type="InterPro" id="IPR045170">
    <property type="entry name" value="MTOX"/>
</dbReference>
<dbReference type="InterPro" id="IPR036188">
    <property type="entry name" value="FAD/NAD-bd_sf"/>
</dbReference>
<comment type="caution">
    <text evidence="8">The sequence shown here is derived from an EMBL/GenBank/DDBJ whole genome shotgun (WGS) entry which is preliminary data.</text>
</comment>
<dbReference type="STRING" id="100816.A0A175VVC9"/>
<evidence type="ECO:0000256" key="1">
    <source>
        <dbReference type="ARBA" id="ARBA00001974"/>
    </source>
</evidence>
<dbReference type="Gene3D" id="3.30.9.10">
    <property type="entry name" value="D-Amino Acid Oxidase, subunit A, domain 2"/>
    <property type="match status" value="1"/>
</dbReference>